<dbReference type="GO" id="GO:0006355">
    <property type="term" value="P:regulation of DNA-templated transcription"/>
    <property type="evidence" value="ECO:0007669"/>
    <property type="project" value="InterPro"/>
</dbReference>
<dbReference type="Proteomes" id="UP000010297">
    <property type="component" value="Unassembled WGS sequence"/>
</dbReference>
<protein>
    <recommendedName>
        <fullName evidence="5">Toxin-antitoxin system antitoxin component</fullName>
    </recommendedName>
</protein>
<comment type="caution">
    <text evidence="3">The sequence shown here is derived from an EMBL/GenBank/DDBJ whole genome shotgun (WGS) entry which is preliminary data.</text>
</comment>
<dbReference type="SUPFAM" id="SSF47598">
    <property type="entry name" value="Ribbon-helix-helix"/>
    <property type="match status" value="1"/>
</dbReference>
<dbReference type="InterPro" id="IPR010985">
    <property type="entry name" value="Ribbon_hlx_hlx"/>
</dbReference>
<organism evidence="3 4">
    <name type="scientific">Atlantibacter hermannii NBRC 105704</name>
    <dbReference type="NCBI Taxonomy" id="1115512"/>
    <lineage>
        <taxon>Bacteria</taxon>
        <taxon>Pseudomonadati</taxon>
        <taxon>Pseudomonadota</taxon>
        <taxon>Gammaproteobacteria</taxon>
        <taxon>Enterobacterales</taxon>
        <taxon>Enterobacteriaceae</taxon>
        <taxon>Atlantibacter</taxon>
    </lineage>
</organism>
<reference evidence="3 4" key="1">
    <citation type="submission" date="2012-02" db="EMBL/GenBank/DDBJ databases">
        <title>Whole genome shotgun sequence of Escherichia hermannii NBRC 105704.</title>
        <authorList>
            <person name="Yoshida I."/>
            <person name="Hosoyama A."/>
            <person name="Tsuchikane K."/>
            <person name="Katsumata H."/>
            <person name="Yamazaki S."/>
            <person name="Fujita N."/>
        </authorList>
    </citation>
    <scope>NUCLEOTIDE SEQUENCE [LARGE SCALE GENOMIC DNA]</scope>
    <source>
        <strain evidence="3 4">NBRC 105704</strain>
    </source>
</reference>
<evidence type="ECO:0000313" key="4">
    <source>
        <dbReference type="Proteomes" id="UP000010297"/>
    </source>
</evidence>
<evidence type="ECO:0008006" key="5">
    <source>
        <dbReference type="Google" id="ProtNLM"/>
    </source>
</evidence>
<name>H5V1E4_ATLHE</name>
<dbReference type="RefSeq" id="WP_002435269.1">
    <property type="nucleotide sequence ID" value="NZ_BAFF01000004.1"/>
</dbReference>
<dbReference type="Pfam" id="PF08681">
    <property type="entry name" value="TacA1"/>
    <property type="match status" value="1"/>
</dbReference>
<proteinExistence type="inferred from homology"/>
<keyword evidence="1" id="KW-1277">Toxin-antitoxin system</keyword>
<dbReference type="AlphaFoldDB" id="H5V1E4"/>
<dbReference type="EMBL" id="BAFF01000004">
    <property type="protein sequence ID" value="GAB51802.1"/>
    <property type="molecule type" value="Genomic_DNA"/>
</dbReference>
<keyword evidence="4" id="KW-1185">Reference proteome</keyword>
<dbReference type="GeneID" id="92830517"/>
<accession>H5V1E4</accession>
<evidence type="ECO:0000256" key="2">
    <source>
        <dbReference type="ARBA" id="ARBA00049988"/>
    </source>
</evidence>
<evidence type="ECO:0000313" key="3">
    <source>
        <dbReference type="EMBL" id="GAB51802.1"/>
    </source>
</evidence>
<dbReference type="PANTHER" id="PTHR35401:SF2">
    <property type="entry name" value="ABC-TYPE TRANSPORT SYSTEM"/>
    <property type="match status" value="1"/>
</dbReference>
<evidence type="ECO:0000256" key="1">
    <source>
        <dbReference type="ARBA" id="ARBA00022649"/>
    </source>
</evidence>
<dbReference type="PANTHER" id="PTHR35401">
    <property type="entry name" value="COPG FAMILY HELIX-TURN-HELIX PROTEIN-RELATED-RELATED"/>
    <property type="match status" value="1"/>
</dbReference>
<gene>
    <name evidence="3" type="ORF">EH105704_04_00440</name>
</gene>
<dbReference type="Gene3D" id="1.20.5.780">
    <property type="entry name" value="Single helix bin"/>
    <property type="match status" value="1"/>
</dbReference>
<comment type="similarity">
    <text evidence="2">Belongs to the TacA antitoxin family.</text>
</comment>
<dbReference type="eggNOG" id="COG4453">
    <property type="taxonomic scope" value="Bacteria"/>
</dbReference>
<dbReference type="InterPro" id="IPR014795">
    <property type="entry name" value="TacA_1-like"/>
</dbReference>
<sequence length="96" mass="11446">MNTIKKERFDFRLDEKLKQELEEAAGLLSVPLSVFVTEAIRERAARVINEHRRLQVDEQAWDMIHSLLENPPEPTERLKSIAARFDDEETWKWQKK</sequence>